<dbReference type="CTD" id="39320"/>
<accession>A0A6P8ZX62</accession>
<evidence type="ECO:0000256" key="3">
    <source>
        <dbReference type="ARBA" id="ARBA00022692"/>
    </source>
</evidence>
<keyword evidence="3 7" id="KW-0812">Transmembrane</keyword>
<comment type="subcellular location">
    <subcellularLocation>
        <location evidence="1">Mitochondrion membrane</location>
        <topology evidence="1">Single-pass membrane protein</topology>
    </subcellularLocation>
</comment>
<comment type="subunit">
    <text evidence="7">Component of 250-400 kDa complexes called cytochrome oxidase assembly intermediates or COA complexes.</text>
</comment>
<proteinExistence type="inferred from homology"/>
<organism evidence="10">
    <name type="scientific">Thrips palmi</name>
    <name type="common">Melon thrips</name>
    <dbReference type="NCBI Taxonomy" id="161013"/>
    <lineage>
        <taxon>Eukaryota</taxon>
        <taxon>Metazoa</taxon>
        <taxon>Ecdysozoa</taxon>
        <taxon>Arthropoda</taxon>
        <taxon>Hexapoda</taxon>
        <taxon>Insecta</taxon>
        <taxon>Pterygota</taxon>
        <taxon>Neoptera</taxon>
        <taxon>Paraneoptera</taxon>
        <taxon>Thysanoptera</taxon>
        <taxon>Terebrantia</taxon>
        <taxon>Thripoidea</taxon>
        <taxon>Thripidae</taxon>
        <taxon>Thrips</taxon>
    </lineage>
</organism>
<dbReference type="GO" id="GO:0005743">
    <property type="term" value="C:mitochondrial inner membrane"/>
    <property type="evidence" value="ECO:0007669"/>
    <property type="project" value="UniProtKB-UniRule"/>
</dbReference>
<dbReference type="GeneID" id="117650248"/>
<feature type="domain" description="Cytochrome c oxidase assembly factor 3 mitochondrial coiled-coil" evidence="8">
    <location>
        <begin position="34"/>
        <end position="82"/>
    </location>
</feature>
<evidence type="ECO:0000259" key="8">
    <source>
        <dbReference type="Pfam" id="PF09813"/>
    </source>
</evidence>
<evidence type="ECO:0000256" key="6">
    <source>
        <dbReference type="ARBA" id="ARBA00023136"/>
    </source>
</evidence>
<comment type="function">
    <text evidence="7">Required for assembly of cytochrome c oxidase (complex IV).</text>
</comment>
<evidence type="ECO:0000256" key="2">
    <source>
        <dbReference type="ARBA" id="ARBA00007035"/>
    </source>
</evidence>
<dbReference type="AlphaFoldDB" id="A0A6P8ZX62"/>
<keyword evidence="9" id="KW-1185">Reference proteome</keyword>
<evidence type="ECO:0000256" key="4">
    <source>
        <dbReference type="ARBA" id="ARBA00022989"/>
    </source>
</evidence>
<dbReference type="RefSeq" id="XP_034249402.1">
    <property type="nucleotide sequence ID" value="XM_034393511.1"/>
</dbReference>
<keyword evidence="6 7" id="KW-0472">Membrane</keyword>
<feature type="transmembrane region" description="Helical" evidence="7">
    <location>
        <begin position="50"/>
        <end position="70"/>
    </location>
</feature>
<keyword evidence="4 7" id="KW-1133">Transmembrane helix</keyword>
<sequence>MADESKPSKVDPLEGRSGVHSATRHYINLIEKQNQHRVAELLKHRKRTNLTGLGLFGVVVGIYAYTISAVKQEKFLDDFEEPKFIEKRV</sequence>
<keyword evidence="7" id="KW-0999">Mitochondrion inner membrane</keyword>
<dbReference type="InterPro" id="IPR018628">
    <property type="entry name" value="Coa3_CC"/>
</dbReference>
<evidence type="ECO:0000256" key="5">
    <source>
        <dbReference type="ARBA" id="ARBA00023128"/>
    </source>
</evidence>
<dbReference type="KEGG" id="tpal:117650248"/>
<keyword evidence="5 7" id="KW-0496">Mitochondrion</keyword>
<dbReference type="PANTHER" id="PTHR15642:SF3">
    <property type="entry name" value="CYTOCHROME C OXIDASE ASSEMBLY FACTOR 3 HOMOLOG, MITOCHONDRIAL"/>
    <property type="match status" value="1"/>
</dbReference>
<comment type="similarity">
    <text evidence="2 7">Belongs to the COA3 family.</text>
</comment>
<dbReference type="OrthoDB" id="10018333at2759"/>
<evidence type="ECO:0000256" key="1">
    <source>
        <dbReference type="ARBA" id="ARBA00004304"/>
    </source>
</evidence>
<dbReference type="InterPro" id="IPR041752">
    <property type="entry name" value="Coa3"/>
</dbReference>
<dbReference type="GO" id="GO:0033617">
    <property type="term" value="P:mitochondrial respiratory chain complex IV assembly"/>
    <property type="evidence" value="ECO:0007669"/>
    <property type="project" value="UniProtKB-UniRule"/>
</dbReference>
<evidence type="ECO:0000313" key="11">
    <source>
        <dbReference type="RefSeq" id="XP_034249402.1"/>
    </source>
</evidence>
<protein>
    <recommendedName>
        <fullName evidence="7">Cytochrome c oxidase assembly factor 3</fullName>
    </recommendedName>
</protein>
<reference evidence="10 11" key="1">
    <citation type="submission" date="2025-04" db="UniProtKB">
        <authorList>
            <consortium name="RefSeq"/>
        </authorList>
    </citation>
    <scope>IDENTIFICATION</scope>
    <source>
        <tissue evidence="10 11">Total insect</tissue>
    </source>
</reference>
<evidence type="ECO:0000313" key="9">
    <source>
        <dbReference type="Proteomes" id="UP000515158"/>
    </source>
</evidence>
<evidence type="ECO:0000256" key="7">
    <source>
        <dbReference type="RuleBase" id="RU367056"/>
    </source>
</evidence>
<name>A0A6P8ZX62_THRPL</name>
<evidence type="ECO:0000313" key="10">
    <source>
        <dbReference type="RefSeq" id="XP_034249401.1"/>
    </source>
</evidence>
<gene>
    <name evidence="10 11" type="primary">LOC117650248</name>
</gene>
<dbReference type="Proteomes" id="UP000515158">
    <property type="component" value="Unplaced"/>
</dbReference>
<dbReference type="RefSeq" id="XP_034249401.1">
    <property type="nucleotide sequence ID" value="XM_034393510.1"/>
</dbReference>
<dbReference type="Pfam" id="PF09813">
    <property type="entry name" value="Coa3_cc"/>
    <property type="match status" value="1"/>
</dbReference>
<dbReference type="PANTHER" id="PTHR15642">
    <property type="entry name" value="CYTOCHROME C OXIDASE ASSEMBLY FACTOR 3, MITOCHONDRIAL"/>
    <property type="match status" value="1"/>
</dbReference>